<keyword evidence="1 4" id="KW-0479">Metal-binding</keyword>
<organism evidence="7 8">
    <name type="scientific">Opisthorchis viverrini</name>
    <name type="common">Southeast Asian liver fluke</name>
    <dbReference type="NCBI Taxonomy" id="6198"/>
    <lineage>
        <taxon>Eukaryota</taxon>
        <taxon>Metazoa</taxon>
        <taxon>Spiralia</taxon>
        <taxon>Lophotrochozoa</taxon>
        <taxon>Platyhelminthes</taxon>
        <taxon>Trematoda</taxon>
        <taxon>Digenea</taxon>
        <taxon>Opisthorchiida</taxon>
        <taxon>Opisthorchiata</taxon>
        <taxon>Opisthorchiidae</taxon>
        <taxon>Opisthorchis</taxon>
    </lineage>
</organism>
<dbReference type="Proteomes" id="UP000054324">
    <property type="component" value="Unassembled WGS sequence"/>
</dbReference>
<dbReference type="SMART" id="SM00356">
    <property type="entry name" value="ZnF_C3H1"/>
    <property type="match status" value="4"/>
</dbReference>
<protein>
    <recommendedName>
        <fullName evidence="6">C3H1-type domain-containing protein</fullName>
    </recommendedName>
</protein>
<sequence>MSPLNGARQAELYCVDVRTLRLVSEGHPYKWVPNKVAQPCQRQHKYKYVKNANSEVDVDRGPSNQCLKSIASSKTLGPLFPPFTSTSPRCERAAPKRSRFKYVSKKLIEKSGKSATLKLSIPTRQHTAYKYIRRWTSSKKSQASKIELVSKHEVCRSISTRFKYSRLPVLRQIKRPSLERTLHTRWERGRDLVGYKLVSRYAIRRLKPAVNKQYLPSSHHYRRIVKKAVTCLRYRRRPICRSFAKTGRCDAGTSCRFVHDKNYLRICPRFLSQRCALGSTACPLAHVLDPCRIPVCEFHESKGCTRSHCPYLHVTYPANTPLCPDFLRGRCRRGRLCDKRHAWHTKASIWRKPTNRTLESTEKSKRPVCGTSVNTVSFKDTVKKIVATLAPPTDLVSVPQGSLRHVYPAPAFIPLLCDDLDQDQLSLAPDGSSLDSQDATLGPTRIR</sequence>
<dbReference type="SUPFAM" id="SSF90229">
    <property type="entry name" value="CCCH zinc finger"/>
    <property type="match status" value="1"/>
</dbReference>
<dbReference type="EMBL" id="KL596679">
    <property type="protein sequence ID" value="KER29412.1"/>
    <property type="molecule type" value="Genomic_DNA"/>
</dbReference>
<feature type="zinc finger region" description="C3H1-type" evidence="4">
    <location>
        <begin position="317"/>
        <end position="344"/>
    </location>
</feature>
<evidence type="ECO:0000256" key="4">
    <source>
        <dbReference type="PROSITE-ProRule" id="PRU00723"/>
    </source>
</evidence>
<dbReference type="PANTHER" id="PTHR46156:SF1">
    <property type="entry name" value="ZINC FINGER CCCH DOMAIN-CONTAINING PROTEIN 3"/>
    <property type="match status" value="1"/>
</dbReference>
<dbReference type="GeneID" id="20318166"/>
<evidence type="ECO:0000256" key="1">
    <source>
        <dbReference type="ARBA" id="ARBA00022723"/>
    </source>
</evidence>
<feature type="domain" description="C3H1-type" evidence="6">
    <location>
        <begin position="317"/>
        <end position="344"/>
    </location>
</feature>
<dbReference type="Gene3D" id="4.10.1000.10">
    <property type="entry name" value="Zinc finger, CCCH-type"/>
    <property type="match status" value="1"/>
</dbReference>
<dbReference type="Pfam" id="PF00642">
    <property type="entry name" value="zf-CCCH"/>
    <property type="match status" value="1"/>
</dbReference>
<gene>
    <name evidence="7" type="ORF">T265_03980</name>
</gene>
<dbReference type="PROSITE" id="PS50103">
    <property type="entry name" value="ZF_C3H1"/>
    <property type="match status" value="4"/>
</dbReference>
<dbReference type="OrthoDB" id="3247158at2759"/>
<keyword evidence="8" id="KW-1185">Reference proteome</keyword>
<feature type="domain" description="C3H1-type" evidence="6">
    <location>
        <begin position="266"/>
        <end position="289"/>
    </location>
</feature>
<keyword evidence="3 4" id="KW-0862">Zinc</keyword>
<evidence type="ECO:0000256" key="5">
    <source>
        <dbReference type="SAM" id="MobiDB-lite"/>
    </source>
</evidence>
<proteinExistence type="predicted"/>
<dbReference type="KEGG" id="ovi:T265_03980"/>
<feature type="domain" description="C3H1-type" evidence="6">
    <location>
        <begin position="234"/>
        <end position="262"/>
    </location>
</feature>
<dbReference type="RefSeq" id="XP_009166851.1">
    <property type="nucleotide sequence ID" value="XM_009168587.1"/>
</dbReference>
<keyword evidence="2 4" id="KW-0863">Zinc-finger</keyword>
<dbReference type="GO" id="GO:0008270">
    <property type="term" value="F:zinc ion binding"/>
    <property type="evidence" value="ECO:0007669"/>
    <property type="project" value="UniProtKB-KW"/>
</dbReference>
<dbReference type="AlphaFoldDB" id="A0A074ZU91"/>
<dbReference type="CTD" id="20318166"/>
<feature type="domain" description="C3H1-type" evidence="6">
    <location>
        <begin position="290"/>
        <end position="316"/>
    </location>
</feature>
<evidence type="ECO:0000256" key="2">
    <source>
        <dbReference type="ARBA" id="ARBA00022771"/>
    </source>
</evidence>
<dbReference type="STRING" id="6198.A0A074ZU91"/>
<evidence type="ECO:0000313" key="8">
    <source>
        <dbReference type="Proteomes" id="UP000054324"/>
    </source>
</evidence>
<name>A0A074ZU91_OPIVI</name>
<feature type="zinc finger region" description="C3H1-type" evidence="4">
    <location>
        <begin position="266"/>
        <end position="289"/>
    </location>
</feature>
<evidence type="ECO:0000256" key="3">
    <source>
        <dbReference type="ARBA" id="ARBA00022833"/>
    </source>
</evidence>
<dbReference type="PANTHER" id="PTHR46156">
    <property type="entry name" value="CCCH ZINGC FINGER"/>
    <property type="match status" value="1"/>
</dbReference>
<feature type="region of interest" description="Disordered" evidence="5">
    <location>
        <begin position="427"/>
        <end position="447"/>
    </location>
</feature>
<accession>A0A074ZU91</accession>
<dbReference type="InterPro" id="IPR000571">
    <property type="entry name" value="Znf_CCCH"/>
</dbReference>
<evidence type="ECO:0000313" key="7">
    <source>
        <dbReference type="EMBL" id="KER29412.1"/>
    </source>
</evidence>
<dbReference type="Gene3D" id="6.10.250.3220">
    <property type="match status" value="1"/>
</dbReference>
<feature type="zinc finger region" description="C3H1-type" evidence="4">
    <location>
        <begin position="234"/>
        <end position="262"/>
    </location>
</feature>
<dbReference type="GO" id="GO:0005634">
    <property type="term" value="C:nucleus"/>
    <property type="evidence" value="ECO:0007669"/>
    <property type="project" value="TreeGrafter"/>
</dbReference>
<dbReference type="InterPro" id="IPR036855">
    <property type="entry name" value="Znf_CCCH_sf"/>
</dbReference>
<evidence type="ECO:0000259" key="6">
    <source>
        <dbReference type="PROSITE" id="PS50103"/>
    </source>
</evidence>
<feature type="zinc finger region" description="C3H1-type" evidence="4">
    <location>
        <begin position="290"/>
        <end position="316"/>
    </location>
</feature>
<reference evidence="7 8" key="1">
    <citation type="submission" date="2013-11" db="EMBL/GenBank/DDBJ databases">
        <title>Opisthorchis viverrini - life in the bile duct.</title>
        <authorList>
            <person name="Young N.D."/>
            <person name="Nagarajan N."/>
            <person name="Lin S.J."/>
            <person name="Korhonen P.K."/>
            <person name="Jex A.R."/>
            <person name="Hall R.S."/>
            <person name="Safavi-Hemami H."/>
            <person name="Kaewkong W."/>
            <person name="Bertrand D."/>
            <person name="Gao S."/>
            <person name="Seet Q."/>
            <person name="Wongkham S."/>
            <person name="Teh B.T."/>
            <person name="Wongkham C."/>
            <person name="Intapan P.M."/>
            <person name="Maleewong W."/>
            <person name="Yang X."/>
            <person name="Hu M."/>
            <person name="Wang Z."/>
            <person name="Hofmann A."/>
            <person name="Sternberg P.W."/>
            <person name="Tan P."/>
            <person name="Wang J."/>
            <person name="Gasser R.B."/>
        </authorList>
    </citation>
    <scope>NUCLEOTIDE SEQUENCE [LARGE SCALE GENOMIC DNA]</scope>
</reference>